<evidence type="ECO:0000259" key="3">
    <source>
        <dbReference type="PROSITE" id="PS50157"/>
    </source>
</evidence>
<dbReference type="Gene3D" id="3.30.160.60">
    <property type="entry name" value="Classic Zinc Finger"/>
    <property type="match status" value="1"/>
</dbReference>
<dbReference type="Proteomes" id="UP000325433">
    <property type="component" value="Unassembled WGS sequence"/>
</dbReference>
<keyword evidence="5" id="KW-1185">Reference proteome</keyword>
<feature type="domain" description="C2H2-type" evidence="3">
    <location>
        <begin position="106"/>
        <end position="131"/>
    </location>
</feature>
<dbReference type="PROSITE" id="PS00028">
    <property type="entry name" value="ZINC_FINGER_C2H2_1"/>
    <property type="match status" value="1"/>
</dbReference>
<dbReference type="AlphaFoldDB" id="A0A5N6VYY4"/>
<keyword evidence="1" id="KW-0862">Zinc</keyword>
<dbReference type="GO" id="GO:0008270">
    <property type="term" value="F:zinc ion binding"/>
    <property type="evidence" value="ECO:0007669"/>
    <property type="project" value="UniProtKB-KW"/>
</dbReference>
<feature type="compositionally biased region" description="Low complexity" evidence="2">
    <location>
        <begin position="12"/>
        <end position="29"/>
    </location>
</feature>
<proteinExistence type="predicted"/>
<dbReference type="PROSITE" id="PS50157">
    <property type="entry name" value="ZINC_FINGER_C2H2_2"/>
    <property type="match status" value="1"/>
</dbReference>
<evidence type="ECO:0000256" key="1">
    <source>
        <dbReference type="PROSITE-ProRule" id="PRU00042"/>
    </source>
</evidence>
<evidence type="ECO:0000256" key="2">
    <source>
        <dbReference type="SAM" id="MobiDB-lite"/>
    </source>
</evidence>
<evidence type="ECO:0000313" key="5">
    <source>
        <dbReference type="Proteomes" id="UP000325433"/>
    </source>
</evidence>
<feature type="region of interest" description="Disordered" evidence="2">
    <location>
        <begin position="1"/>
        <end position="29"/>
    </location>
</feature>
<gene>
    <name evidence="4" type="ORF">BDV41DRAFT_576755</name>
</gene>
<name>A0A5N6VYY4_9EURO</name>
<feature type="compositionally biased region" description="Basic and acidic residues" evidence="2">
    <location>
        <begin position="1"/>
        <end position="10"/>
    </location>
</feature>
<dbReference type="EMBL" id="ML738325">
    <property type="protein sequence ID" value="KAE8313528.1"/>
    <property type="molecule type" value="Genomic_DNA"/>
</dbReference>
<reference evidence="5" key="1">
    <citation type="submission" date="2019-04" db="EMBL/GenBank/DDBJ databases">
        <title>Friends and foes A comparative genomics studyof 23 Aspergillus species from section Flavi.</title>
        <authorList>
            <consortium name="DOE Joint Genome Institute"/>
            <person name="Kjaerbolling I."/>
            <person name="Vesth T."/>
            <person name="Frisvad J.C."/>
            <person name="Nybo J.L."/>
            <person name="Theobald S."/>
            <person name="Kildgaard S."/>
            <person name="Isbrandt T."/>
            <person name="Kuo A."/>
            <person name="Sato A."/>
            <person name="Lyhne E.K."/>
            <person name="Kogle M.E."/>
            <person name="Wiebenga A."/>
            <person name="Kun R.S."/>
            <person name="Lubbers R.J."/>
            <person name="Makela M.R."/>
            <person name="Barry K."/>
            <person name="Chovatia M."/>
            <person name="Clum A."/>
            <person name="Daum C."/>
            <person name="Haridas S."/>
            <person name="He G."/>
            <person name="LaButti K."/>
            <person name="Lipzen A."/>
            <person name="Mondo S."/>
            <person name="Riley R."/>
            <person name="Salamov A."/>
            <person name="Simmons B.A."/>
            <person name="Magnuson J.K."/>
            <person name="Henrissat B."/>
            <person name="Mortensen U.H."/>
            <person name="Larsen T.O."/>
            <person name="Devries R.P."/>
            <person name="Grigoriev I.V."/>
            <person name="Machida M."/>
            <person name="Baker S.E."/>
            <person name="Andersen M.R."/>
        </authorList>
    </citation>
    <scope>NUCLEOTIDE SEQUENCE [LARGE SCALE GENOMIC DNA]</scope>
    <source>
        <strain evidence="5">CBS 130015</strain>
    </source>
</reference>
<evidence type="ECO:0000313" key="4">
    <source>
        <dbReference type="EMBL" id="KAE8313528.1"/>
    </source>
</evidence>
<sequence>MSSTKDRMKIDSLLNPSHRSASSSSSPCLYLLPSSNRPNRLLAPLEPNRELFETPIRLQGTFLRDASEAPHVHSSGQDTWSGKPCSGVSSASYVPRPTVSAERLRYACPLKGCREKFSGSRDLRTHYSKVHLISLKHEMLVKLNSNRGKEEKSRTAGSTDGDQQFHARH</sequence>
<dbReference type="InterPro" id="IPR013087">
    <property type="entry name" value="Znf_C2H2_type"/>
</dbReference>
<protein>
    <recommendedName>
        <fullName evidence="3">C2H2-type domain-containing protein</fullName>
    </recommendedName>
</protein>
<keyword evidence="1" id="KW-0863">Zinc-finger</keyword>
<organism evidence="4 5">
    <name type="scientific">Aspergillus transmontanensis</name>
    <dbReference type="NCBI Taxonomy" id="1034304"/>
    <lineage>
        <taxon>Eukaryota</taxon>
        <taxon>Fungi</taxon>
        <taxon>Dikarya</taxon>
        <taxon>Ascomycota</taxon>
        <taxon>Pezizomycotina</taxon>
        <taxon>Eurotiomycetes</taxon>
        <taxon>Eurotiomycetidae</taxon>
        <taxon>Eurotiales</taxon>
        <taxon>Aspergillaceae</taxon>
        <taxon>Aspergillus</taxon>
        <taxon>Aspergillus subgen. Circumdati</taxon>
    </lineage>
</organism>
<accession>A0A5N6VYY4</accession>
<feature type="region of interest" description="Disordered" evidence="2">
    <location>
        <begin position="145"/>
        <end position="169"/>
    </location>
</feature>
<keyword evidence="1" id="KW-0479">Metal-binding</keyword>